<accession>A0A3L6PT98</accession>
<evidence type="ECO:0000313" key="2">
    <source>
        <dbReference type="EMBL" id="RLM64484.1"/>
    </source>
</evidence>
<evidence type="ECO:0000313" key="3">
    <source>
        <dbReference type="Proteomes" id="UP000275267"/>
    </source>
</evidence>
<dbReference type="Proteomes" id="UP000275267">
    <property type="component" value="Unassembled WGS sequence"/>
</dbReference>
<dbReference type="OrthoDB" id="682493at2759"/>
<gene>
    <name evidence="2" type="ORF">C2845_PM16G06130</name>
</gene>
<evidence type="ECO:0000256" key="1">
    <source>
        <dbReference type="SAM" id="MobiDB-lite"/>
    </source>
</evidence>
<feature type="region of interest" description="Disordered" evidence="1">
    <location>
        <begin position="352"/>
        <end position="396"/>
    </location>
</feature>
<name>A0A3L6PT98_PANMI</name>
<keyword evidence="3" id="KW-1185">Reference proteome</keyword>
<protein>
    <recommendedName>
        <fullName evidence="4">Ubiquitin-like protease family profile domain-containing protein</fullName>
    </recommendedName>
</protein>
<feature type="region of interest" description="Disordered" evidence="1">
    <location>
        <begin position="1"/>
        <end position="53"/>
    </location>
</feature>
<dbReference type="PANTHER" id="PTHR34835:SF63">
    <property type="entry name" value="AMINOTRANSFERASE-LIKE PLANT MOBILE DOMAIN-CONTAINING PROTEIN"/>
    <property type="match status" value="1"/>
</dbReference>
<organism evidence="2 3">
    <name type="scientific">Panicum miliaceum</name>
    <name type="common">Proso millet</name>
    <name type="synonym">Broomcorn millet</name>
    <dbReference type="NCBI Taxonomy" id="4540"/>
    <lineage>
        <taxon>Eukaryota</taxon>
        <taxon>Viridiplantae</taxon>
        <taxon>Streptophyta</taxon>
        <taxon>Embryophyta</taxon>
        <taxon>Tracheophyta</taxon>
        <taxon>Spermatophyta</taxon>
        <taxon>Magnoliopsida</taxon>
        <taxon>Liliopsida</taxon>
        <taxon>Poales</taxon>
        <taxon>Poaceae</taxon>
        <taxon>PACMAD clade</taxon>
        <taxon>Panicoideae</taxon>
        <taxon>Panicodae</taxon>
        <taxon>Paniceae</taxon>
        <taxon>Panicinae</taxon>
        <taxon>Panicum</taxon>
        <taxon>Panicum sect. Panicum</taxon>
    </lineage>
</organism>
<proteinExistence type="predicted"/>
<feature type="compositionally biased region" description="Polar residues" evidence="1">
    <location>
        <begin position="371"/>
        <end position="381"/>
    </location>
</feature>
<dbReference type="AlphaFoldDB" id="A0A3L6PT98"/>
<reference evidence="3" key="1">
    <citation type="journal article" date="2019" name="Nat. Commun.">
        <title>The genome of broomcorn millet.</title>
        <authorList>
            <person name="Zou C."/>
            <person name="Miki D."/>
            <person name="Li D."/>
            <person name="Tang Q."/>
            <person name="Xiao L."/>
            <person name="Rajput S."/>
            <person name="Deng P."/>
            <person name="Jia W."/>
            <person name="Huang R."/>
            <person name="Zhang M."/>
            <person name="Sun Y."/>
            <person name="Hu J."/>
            <person name="Fu X."/>
            <person name="Schnable P.S."/>
            <person name="Li F."/>
            <person name="Zhang H."/>
            <person name="Feng B."/>
            <person name="Zhu X."/>
            <person name="Liu R."/>
            <person name="Schnable J.C."/>
            <person name="Zhu J.-K."/>
            <person name="Zhang H."/>
        </authorList>
    </citation>
    <scope>NUCLEOTIDE SEQUENCE [LARGE SCALE GENOMIC DNA]</scope>
</reference>
<dbReference type="EMBL" id="PQIB02000015">
    <property type="protein sequence ID" value="RLM64484.1"/>
    <property type="molecule type" value="Genomic_DNA"/>
</dbReference>
<evidence type="ECO:0008006" key="4">
    <source>
        <dbReference type="Google" id="ProtNLM"/>
    </source>
</evidence>
<sequence>MPVFPATAGGGGGVVPRRVLPTHSSPAGGSGRGHHASSSSPASSDDEASGGSSITNRCSPKAVYMVVCKFSEYKKQLVRDIGFRGILDMPGINKDRFKVAFVIFVMGHLLAPSAKDDHGNLDFWGALKNPDLTEGFNWCRYVFCHVLESARRFRDAIFRKGSVTCFTGCHLFLQIVFLDNIEIRRMNKPHNIIPHIKVFDPDPMRKMILMCSSHDGNDFSVFMKIRSTDNCAYMRYTFQSPHTYVVDVATRTPAPMLVSPVQASSSLPPSSPVISPGTFTFKHPSDLGLYIRNKCPGLERTYAIDFIKMHNVQMLQDVYNMRSCLMRRYAELVDWLVEHVGATQLQLIHKRPSFSSRTPESSHRSDVADSPSDTNSSTNESFDVKRRNSETGDSIAKKLKTTTVREYISKSPLTPVQLKTATTPNFVDSAPDAPSFDLGLDNSPASVQLVTLQAQYARNYVNDIVDVWEDGMDHEGLVLYLKPIGHDLHKFAIPPSPPFVPTWSDFQPHAAPDQMAVYLVYNWCQMASFDDTKCPWIVHKLPRFLSITGCELNGNILGDQLLNIDVMDAILRRFNHLDVPIKSNDSCIRWRHFFESSFAVIVPLVIDSVWCEYMLNINTTEVHILDPCHSTERFELIADTFKRYYLISGDSGICMLHLARYYNGDVLESLVSKESIKDLRKSLLYEAICIDGNDAELPPLLKWIMR</sequence>
<dbReference type="PANTHER" id="PTHR34835">
    <property type="entry name" value="OS07G0283600 PROTEIN-RELATED"/>
    <property type="match status" value="1"/>
</dbReference>
<feature type="compositionally biased region" description="Low complexity" evidence="1">
    <location>
        <begin position="36"/>
        <end position="53"/>
    </location>
</feature>
<dbReference type="STRING" id="4540.A0A3L6PT98"/>
<comment type="caution">
    <text evidence="2">The sequence shown here is derived from an EMBL/GenBank/DDBJ whole genome shotgun (WGS) entry which is preliminary data.</text>
</comment>